<evidence type="ECO:0000313" key="3">
    <source>
        <dbReference type="EMBL" id="GAA5512963.1"/>
    </source>
</evidence>
<evidence type="ECO:0000256" key="2">
    <source>
        <dbReference type="SAM" id="Phobius"/>
    </source>
</evidence>
<protein>
    <submittedName>
        <fullName evidence="3">Uncharacterized protein</fullName>
    </submittedName>
</protein>
<feature type="transmembrane region" description="Helical" evidence="2">
    <location>
        <begin position="20"/>
        <end position="40"/>
    </location>
</feature>
<comment type="caution">
    <text evidence="3">The sequence shown here is derived from an EMBL/GenBank/DDBJ whole genome shotgun (WGS) entry which is preliminary data.</text>
</comment>
<dbReference type="Proteomes" id="UP001401887">
    <property type="component" value="Unassembled WGS sequence"/>
</dbReference>
<feature type="region of interest" description="Disordered" evidence="1">
    <location>
        <begin position="55"/>
        <end position="75"/>
    </location>
</feature>
<sequence length="120" mass="12382">MSQPQPAPPHPDATPLWRAHLLAWPGMLTLLSVLAVLLGHQPPVTDQGARLTAGNVAPALPEARPAPPPSPGPALLAAAPPEAVWLTPLSAEVPAPVPLWTAPTLPRTLALLGRRQTDGG</sequence>
<reference evidence="3 4" key="1">
    <citation type="submission" date="2024-02" db="EMBL/GenBank/DDBJ databases">
        <title>Deinococcus carri NBRC 110142.</title>
        <authorList>
            <person name="Ichikawa N."/>
            <person name="Katano-Makiyama Y."/>
            <person name="Hidaka K."/>
        </authorList>
    </citation>
    <scope>NUCLEOTIDE SEQUENCE [LARGE SCALE GENOMIC DNA]</scope>
    <source>
        <strain evidence="3 4">NBRC 110142</strain>
    </source>
</reference>
<dbReference type="RefSeq" id="WP_345463789.1">
    <property type="nucleotide sequence ID" value="NZ_BAABRP010000005.1"/>
</dbReference>
<accession>A0ABP9WAC3</accession>
<proteinExistence type="predicted"/>
<gene>
    <name evidence="3" type="ORF">Dcar01_01687</name>
</gene>
<keyword evidence="2" id="KW-0812">Transmembrane</keyword>
<keyword evidence="2" id="KW-1133">Transmembrane helix</keyword>
<evidence type="ECO:0000313" key="4">
    <source>
        <dbReference type="Proteomes" id="UP001401887"/>
    </source>
</evidence>
<dbReference type="EMBL" id="BAABRP010000005">
    <property type="protein sequence ID" value="GAA5512963.1"/>
    <property type="molecule type" value="Genomic_DNA"/>
</dbReference>
<keyword evidence="4" id="KW-1185">Reference proteome</keyword>
<keyword evidence="2" id="KW-0472">Membrane</keyword>
<organism evidence="3 4">
    <name type="scientific">Deinococcus carri</name>
    <dbReference type="NCBI Taxonomy" id="1211323"/>
    <lineage>
        <taxon>Bacteria</taxon>
        <taxon>Thermotogati</taxon>
        <taxon>Deinococcota</taxon>
        <taxon>Deinococci</taxon>
        <taxon>Deinococcales</taxon>
        <taxon>Deinococcaceae</taxon>
        <taxon>Deinococcus</taxon>
    </lineage>
</organism>
<evidence type="ECO:0000256" key="1">
    <source>
        <dbReference type="SAM" id="MobiDB-lite"/>
    </source>
</evidence>
<name>A0ABP9WAC3_9DEIO</name>